<proteinExistence type="predicted"/>
<sequence length="25" mass="2907">MSLFLQAHFREKLCLKTLCLLSVVL</sequence>
<organism evidence="1">
    <name type="scientific">Anguilla anguilla</name>
    <name type="common">European freshwater eel</name>
    <name type="synonym">Muraena anguilla</name>
    <dbReference type="NCBI Taxonomy" id="7936"/>
    <lineage>
        <taxon>Eukaryota</taxon>
        <taxon>Metazoa</taxon>
        <taxon>Chordata</taxon>
        <taxon>Craniata</taxon>
        <taxon>Vertebrata</taxon>
        <taxon>Euteleostomi</taxon>
        <taxon>Actinopterygii</taxon>
        <taxon>Neopterygii</taxon>
        <taxon>Teleostei</taxon>
        <taxon>Anguilliformes</taxon>
        <taxon>Anguillidae</taxon>
        <taxon>Anguilla</taxon>
    </lineage>
</organism>
<protein>
    <submittedName>
        <fullName evidence="1">Uncharacterized protein</fullName>
    </submittedName>
</protein>
<dbReference type="EMBL" id="GBXM01032853">
    <property type="protein sequence ID" value="JAH75724.1"/>
    <property type="molecule type" value="Transcribed_RNA"/>
</dbReference>
<accession>A0A0E9VCA8</accession>
<name>A0A0E9VCA8_ANGAN</name>
<reference evidence="1" key="1">
    <citation type="submission" date="2014-11" db="EMBL/GenBank/DDBJ databases">
        <authorList>
            <person name="Amaro Gonzalez C."/>
        </authorList>
    </citation>
    <scope>NUCLEOTIDE SEQUENCE</scope>
</reference>
<evidence type="ECO:0000313" key="1">
    <source>
        <dbReference type="EMBL" id="JAH75724.1"/>
    </source>
</evidence>
<reference evidence="1" key="2">
    <citation type="journal article" date="2015" name="Fish Shellfish Immunol.">
        <title>Early steps in the European eel (Anguilla anguilla)-Vibrio vulnificus interaction in the gills: Role of the RtxA13 toxin.</title>
        <authorList>
            <person name="Callol A."/>
            <person name="Pajuelo D."/>
            <person name="Ebbesson L."/>
            <person name="Teles M."/>
            <person name="MacKenzie S."/>
            <person name="Amaro C."/>
        </authorList>
    </citation>
    <scope>NUCLEOTIDE SEQUENCE</scope>
</reference>
<dbReference type="AlphaFoldDB" id="A0A0E9VCA8"/>